<evidence type="ECO:0000313" key="3">
    <source>
        <dbReference type="Proteomes" id="UP001372338"/>
    </source>
</evidence>
<feature type="region of interest" description="Disordered" evidence="1">
    <location>
        <begin position="1"/>
        <end position="34"/>
    </location>
</feature>
<proteinExistence type="predicted"/>
<gene>
    <name evidence="2" type="ORF">RIF29_15823</name>
</gene>
<evidence type="ECO:0000313" key="2">
    <source>
        <dbReference type="EMBL" id="KAK7274726.1"/>
    </source>
</evidence>
<dbReference type="Proteomes" id="UP001372338">
    <property type="component" value="Unassembled WGS sequence"/>
</dbReference>
<name>A0AAN9FHT9_CROPI</name>
<reference evidence="2 3" key="1">
    <citation type="submission" date="2024-01" db="EMBL/GenBank/DDBJ databases">
        <title>The genomes of 5 underutilized Papilionoideae crops provide insights into root nodulation and disease resistanc.</title>
        <authorList>
            <person name="Yuan L."/>
        </authorList>
    </citation>
    <scope>NUCLEOTIDE SEQUENCE [LARGE SCALE GENOMIC DNA]</scope>
    <source>
        <strain evidence="2">ZHUSHIDOU_FW_LH</strain>
        <tissue evidence="2">Leaf</tissue>
    </source>
</reference>
<feature type="compositionally biased region" description="Polar residues" evidence="1">
    <location>
        <begin position="61"/>
        <end position="71"/>
    </location>
</feature>
<feature type="region of interest" description="Disordered" evidence="1">
    <location>
        <begin position="49"/>
        <end position="71"/>
    </location>
</feature>
<accession>A0AAN9FHT9</accession>
<organism evidence="2 3">
    <name type="scientific">Crotalaria pallida</name>
    <name type="common">Smooth rattlebox</name>
    <name type="synonym">Crotalaria striata</name>
    <dbReference type="NCBI Taxonomy" id="3830"/>
    <lineage>
        <taxon>Eukaryota</taxon>
        <taxon>Viridiplantae</taxon>
        <taxon>Streptophyta</taxon>
        <taxon>Embryophyta</taxon>
        <taxon>Tracheophyta</taxon>
        <taxon>Spermatophyta</taxon>
        <taxon>Magnoliopsida</taxon>
        <taxon>eudicotyledons</taxon>
        <taxon>Gunneridae</taxon>
        <taxon>Pentapetalae</taxon>
        <taxon>rosids</taxon>
        <taxon>fabids</taxon>
        <taxon>Fabales</taxon>
        <taxon>Fabaceae</taxon>
        <taxon>Papilionoideae</taxon>
        <taxon>50 kb inversion clade</taxon>
        <taxon>genistoids sensu lato</taxon>
        <taxon>core genistoids</taxon>
        <taxon>Crotalarieae</taxon>
        <taxon>Crotalaria</taxon>
    </lineage>
</organism>
<protein>
    <submittedName>
        <fullName evidence="2">Uncharacterized protein</fullName>
    </submittedName>
</protein>
<evidence type="ECO:0000256" key="1">
    <source>
        <dbReference type="SAM" id="MobiDB-lite"/>
    </source>
</evidence>
<comment type="caution">
    <text evidence="2">The sequence shown here is derived from an EMBL/GenBank/DDBJ whole genome shotgun (WGS) entry which is preliminary data.</text>
</comment>
<dbReference type="AlphaFoldDB" id="A0AAN9FHT9"/>
<dbReference type="EMBL" id="JAYWIO010000003">
    <property type="protein sequence ID" value="KAK7274726.1"/>
    <property type="molecule type" value="Genomic_DNA"/>
</dbReference>
<sequence length="71" mass="8148">MFSWPLLRSCSSSGKCQPRTAPPPSGSNKLEQPKTEPRVAFWIWSSEHRDEKNSRRKYREGSSSHCTTPIK</sequence>
<keyword evidence="3" id="KW-1185">Reference proteome</keyword>